<evidence type="ECO:0000256" key="3">
    <source>
        <dbReference type="ARBA" id="ARBA00001968"/>
    </source>
</evidence>
<evidence type="ECO:0000256" key="2">
    <source>
        <dbReference type="ARBA" id="ARBA00001730"/>
    </source>
</evidence>
<dbReference type="CDD" id="cd07410">
    <property type="entry name" value="MPP_CpdB_N"/>
    <property type="match status" value="1"/>
</dbReference>
<dbReference type="InterPro" id="IPR004843">
    <property type="entry name" value="Calcineurin-like_PHP"/>
</dbReference>
<dbReference type="GO" id="GO:0008663">
    <property type="term" value="F:2',3'-cyclic-nucleotide 2'-phosphodiesterase activity"/>
    <property type="evidence" value="ECO:0007669"/>
    <property type="project" value="UniProtKB-EC"/>
</dbReference>
<dbReference type="PANTHER" id="PTHR11575">
    <property type="entry name" value="5'-NUCLEOTIDASE-RELATED"/>
    <property type="match status" value="1"/>
</dbReference>
<dbReference type="EMBL" id="FOCO01000001">
    <property type="protein sequence ID" value="SEM69579.1"/>
    <property type="molecule type" value="Genomic_DNA"/>
</dbReference>
<dbReference type="InterPro" id="IPR006179">
    <property type="entry name" value="5_nucleotidase/apyrase"/>
</dbReference>
<dbReference type="AlphaFoldDB" id="A0A1H8AIE0"/>
<evidence type="ECO:0000256" key="7">
    <source>
        <dbReference type="ARBA" id="ARBA00022729"/>
    </source>
</evidence>
<comment type="similarity">
    <text evidence="5 11">Belongs to the 5'-nucleotidase family.</text>
</comment>
<keyword evidence="9 11" id="KW-0378">Hydrolase</keyword>
<evidence type="ECO:0000313" key="14">
    <source>
        <dbReference type="EMBL" id="SEM69579.1"/>
    </source>
</evidence>
<keyword evidence="15" id="KW-1185">Reference proteome</keyword>
<evidence type="ECO:0000256" key="4">
    <source>
        <dbReference type="ARBA" id="ARBA00004196"/>
    </source>
</evidence>
<dbReference type="GO" id="GO:0009166">
    <property type="term" value="P:nucleotide catabolic process"/>
    <property type="evidence" value="ECO:0007669"/>
    <property type="project" value="InterPro"/>
</dbReference>
<dbReference type="InterPro" id="IPR036907">
    <property type="entry name" value="5'-Nucleotdase_C_sf"/>
</dbReference>
<name>A0A1H8AIE0_9RHOB</name>
<evidence type="ECO:0000313" key="15">
    <source>
        <dbReference type="Proteomes" id="UP000183002"/>
    </source>
</evidence>
<dbReference type="Pfam" id="PF00149">
    <property type="entry name" value="Metallophos"/>
    <property type="match status" value="1"/>
</dbReference>
<gene>
    <name evidence="14" type="ORF">SAMN05216227_1001120</name>
</gene>
<dbReference type="SUPFAM" id="SSF55816">
    <property type="entry name" value="5'-nucleotidase (syn. UDP-sugar hydrolase), C-terminal domain"/>
    <property type="match status" value="1"/>
</dbReference>
<evidence type="ECO:0000256" key="9">
    <source>
        <dbReference type="ARBA" id="ARBA00022801"/>
    </source>
</evidence>
<dbReference type="Gene3D" id="3.60.21.10">
    <property type="match status" value="1"/>
</dbReference>
<evidence type="ECO:0000256" key="11">
    <source>
        <dbReference type="RuleBase" id="RU362119"/>
    </source>
</evidence>
<dbReference type="GO" id="GO:0046872">
    <property type="term" value="F:metal ion binding"/>
    <property type="evidence" value="ECO:0007669"/>
    <property type="project" value="UniProtKB-KW"/>
</dbReference>
<dbReference type="GO" id="GO:0030288">
    <property type="term" value="C:outer membrane-bounded periplasmic space"/>
    <property type="evidence" value="ECO:0007669"/>
    <property type="project" value="TreeGrafter"/>
</dbReference>
<sequence length="636" mass="68585">MTAPHLFSAGATGTQAHLRILQTTDLHAHVYPFDYYQDHEVDTAGLARTAALIASARAEVANSILLDNGDLLHGSALGDYMAYDRGLRDGDLHPVIAAMNALRFDAANVGNHEFNFGLPFLMAALGRAAFPVISANALTQVGADARRDARLLPPYVILDRMIRDGRGVRHPIRIGVLGLLPPQIVTWDEGLLRGRIQSRCMVQTAAALIPEIREAGADIVVVLAHTGIGAVAYREGMENAAQPLARLPGVDALITGHTHMVFPSPQFSGVDTFDLQRGRISGTPAVMAGFWGSHLGLIDLVLDRDGGRWRVLDSQSMARPIAVQGRDGDAIGLVRSVPAVTRAARGGHEATLDYMRSAVGETQVPLHSYFAVIKDCPSVQIICQAQARFVAQQLAGTEHGALPLLSAAAPFKVGGWAGPQNYTHIPVGPLYQRNLADLYCFPNTISALRLTGADVVEWLERSASAFCQVTLGVQDQVLLNDGFPSYNFDVIAGLTYEIDPTKPARYSVTGQLVDARQGRIRNLCHAGQPIDVTAEFILATNNYRASTQGALNTAGTIREVFSATSTIRNILLNEVSQASPLALKPVANWRFVAMPDTSFVFETSPLAAAFLPELQGVRVDHVMNCPNGFGRYRLWG</sequence>
<proteinExistence type="inferred from homology"/>
<comment type="catalytic activity">
    <reaction evidence="2">
        <text>a nucleoside 2',3'-cyclic phosphate + H2O = a nucleoside 3'-phosphate + H(+)</text>
        <dbReference type="Rhea" id="RHEA:19621"/>
        <dbReference type="ChEBI" id="CHEBI:15377"/>
        <dbReference type="ChEBI" id="CHEBI:15378"/>
        <dbReference type="ChEBI" id="CHEBI:66949"/>
        <dbReference type="ChEBI" id="CHEBI:66954"/>
        <dbReference type="EC" id="3.1.4.16"/>
    </reaction>
</comment>
<dbReference type="STRING" id="1077947.SAMN05216227_1001120"/>
<dbReference type="PROSITE" id="PS00786">
    <property type="entry name" value="5_NUCLEOTIDASE_2"/>
    <property type="match status" value="1"/>
</dbReference>
<feature type="domain" description="5'-Nucleotidase C-terminal" evidence="13">
    <location>
        <begin position="359"/>
        <end position="548"/>
    </location>
</feature>
<dbReference type="PRINTS" id="PR01607">
    <property type="entry name" value="APYRASEFAMLY"/>
</dbReference>
<dbReference type="InterPro" id="IPR008334">
    <property type="entry name" value="5'-Nucleotdase_C"/>
</dbReference>
<comment type="subcellular location">
    <subcellularLocation>
        <location evidence="4">Cell envelope</location>
    </subcellularLocation>
</comment>
<dbReference type="Gene3D" id="3.90.780.10">
    <property type="entry name" value="5'-Nucleotidase, C-terminal domain"/>
    <property type="match status" value="1"/>
</dbReference>
<keyword evidence="10" id="KW-0511">Multifunctional enzyme</keyword>
<keyword evidence="6" id="KW-0479">Metal-binding</keyword>
<evidence type="ECO:0000256" key="10">
    <source>
        <dbReference type="ARBA" id="ARBA00023268"/>
    </source>
</evidence>
<keyword evidence="8 11" id="KW-0547">Nucleotide-binding</keyword>
<keyword evidence="7" id="KW-0732">Signal</keyword>
<dbReference type="InterPro" id="IPR041827">
    <property type="entry name" value="CpdB_N"/>
</dbReference>
<protein>
    <submittedName>
        <fullName evidence="14">2',3'-cyclic-nucleotide 2'-phosphodiesterase / 3'-nucleotidase</fullName>
    </submittedName>
</protein>
<accession>A0A1H8AIE0</accession>
<dbReference type="InterPro" id="IPR029052">
    <property type="entry name" value="Metallo-depent_PP-like"/>
</dbReference>
<dbReference type="GO" id="GO:0008254">
    <property type="term" value="F:3'-nucleotidase activity"/>
    <property type="evidence" value="ECO:0007669"/>
    <property type="project" value="UniProtKB-EC"/>
</dbReference>
<evidence type="ECO:0000256" key="1">
    <source>
        <dbReference type="ARBA" id="ARBA00000527"/>
    </source>
</evidence>
<evidence type="ECO:0000259" key="12">
    <source>
        <dbReference type="Pfam" id="PF00149"/>
    </source>
</evidence>
<dbReference type="Proteomes" id="UP000183002">
    <property type="component" value="Unassembled WGS sequence"/>
</dbReference>
<organism evidence="14 15">
    <name type="scientific">Pseudorhodobacter antarcticus</name>
    <dbReference type="NCBI Taxonomy" id="1077947"/>
    <lineage>
        <taxon>Bacteria</taxon>
        <taxon>Pseudomonadati</taxon>
        <taxon>Pseudomonadota</taxon>
        <taxon>Alphaproteobacteria</taxon>
        <taxon>Rhodobacterales</taxon>
        <taxon>Paracoccaceae</taxon>
        <taxon>Pseudorhodobacter</taxon>
    </lineage>
</organism>
<dbReference type="GO" id="GO:0000166">
    <property type="term" value="F:nucleotide binding"/>
    <property type="evidence" value="ECO:0007669"/>
    <property type="project" value="UniProtKB-KW"/>
</dbReference>
<comment type="cofactor">
    <cofactor evidence="3">
        <name>a divalent metal cation</name>
        <dbReference type="ChEBI" id="CHEBI:60240"/>
    </cofactor>
</comment>
<feature type="domain" description="Calcineurin-like phosphoesterase" evidence="12">
    <location>
        <begin position="18"/>
        <end position="259"/>
    </location>
</feature>
<dbReference type="Pfam" id="PF02872">
    <property type="entry name" value="5_nucleotid_C"/>
    <property type="match status" value="1"/>
</dbReference>
<evidence type="ECO:0000256" key="6">
    <source>
        <dbReference type="ARBA" id="ARBA00022723"/>
    </source>
</evidence>
<comment type="catalytic activity">
    <reaction evidence="1">
        <text>a ribonucleoside 3'-phosphate + H2O = a ribonucleoside + phosphate</text>
        <dbReference type="Rhea" id="RHEA:10144"/>
        <dbReference type="ChEBI" id="CHEBI:13197"/>
        <dbReference type="ChEBI" id="CHEBI:15377"/>
        <dbReference type="ChEBI" id="CHEBI:18254"/>
        <dbReference type="ChEBI" id="CHEBI:43474"/>
        <dbReference type="EC" id="3.1.3.6"/>
    </reaction>
</comment>
<evidence type="ECO:0000256" key="5">
    <source>
        <dbReference type="ARBA" id="ARBA00006654"/>
    </source>
</evidence>
<dbReference type="InterPro" id="IPR006146">
    <property type="entry name" value="5'-Nucleotdase_CS"/>
</dbReference>
<reference evidence="14 15" key="1">
    <citation type="submission" date="2016-10" db="EMBL/GenBank/DDBJ databases">
        <authorList>
            <person name="de Groot N.N."/>
        </authorList>
    </citation>
    <scope>NUCLEOTIDE SEQUENCE [LARGE SCALE GENOMIC DNA]</scope>
    <source>
        <strain evidence="14 15">CGMCC 1.10836</strain>
    </source>
</reference>
<evidence type="ECO:0000256" key="8">
    <source>
        <dbReference type="ARBA" id="ARBA00022741"/>
    </source>
</evidence>
<evidence type="ECO:0000259" key="13">
    <source>
        <dbReference type="Pfam" id="PF02872"/>
    </source>
</evidence>
<dbReference type="PANTHER" id="PTHR11575:SF6">
    <property type="entry name" value="2',3'-CYCLIC-NUCLEOTIDE 2'-PHOSPHODIESTERASE_3'-NUCLEOTIDASE"/>
    <property type="match status" value="1"/>
</dbReference>
<dbReference type="SUPFAM" id="SSF56300">
    <property type="entry name" value="Metallo-dependent phosphatases"/>
    <property type="match status" value="1"/>
</dbReference>
<dbReference type="NCBIfam" id="NF006938">
    <property type="entry name" value="PRK09420.1"/>
    <property type="match status" value="1"/>
</dbReference>